<dbReference type="AlphaFoldDB" id="X1EMT1"/>
<dbReference type="Gene3D" id="3.40.710.10">
    <property type="entry name" value="DD-peptidase/beta-lactamase superfamily"/>
    <property type="match status" value="1"/>
</dbReference>
<accession>X1EMT1</accession>
<dbReference type="Pfam" id="PF00144">
    <property type="entry name" value="Beta-lactamase"/>
    <property type="match status" value="1"/>
</dbReference>
<proteinExistence type="predicted"/>
<dbReference type="InterPro" id="IPR012338">
    <property type="entry name" value="Beta-lactam/transpept-like"/>
</dbReference>
<organism evidence="2">
    <name type="scientific">marine sediment metagenome</name>
    <dbReference type="NCBI Taxonomy" id="412755"/>
    <lineage>
        <taxon>unclassified sequences</taxon>
        <taxon>metagenomes</taxon>
        <taxon>ecological metagenomes</taxon>
    </lineage>
</organism>
<comment type="caution">
    <text evidence="2">The sequence shown here is derived from an EMBL/GenBank/DDBJ whole genome shotgun (WGS) entry which is preliminary data.</text>
</comment>
<feature type="domain" description="Beta-lactamase-related" evidence="1">
    <location>
        <begin position="1"/>
        <end position="292"/>
    </location>
</feature>
<dbReference type="PANTHER" id="PTHR46825">
    <property type="entry name" value="D-ALANYL-D-ALANINE-CARBOXYPEPTIDASE/ENDOPEPTIDASE AMPH"/>
    <property type="match status" value="1"/>
</dbReference>
<feature type="non-terminal residue" evidence="2">
    <location>
        <position position="340"/>
    </location>
</feature>
<evidence type="ECO:0000313" key="2">
    <source>
        <dbReference type="EMBL" id="GAH34671.1"/>
    </source>
</evidence>
<evidence type="ECO:0000259" key="1">
    <source>
        <dbReference type="Pfam" id="PF00144"/>
    </source>
</evidence>
<feature type="non-terminal residue" evidence="2">
    <location>
        <position position="1"/>
    </location>
</feature>
<name>X1EMT1_9ZZZZ</name>
<dbReference type="SUPFAM" id="SSF56601">
    <property type="entry name" value="beta-lactamase/transpeptidase-like"/>
    <property type="match status" value="1"/>
</dbReference>
<reference evidence="2" key="1">
    <citation type="journal article" date="2014" name="Front. Microbiol.">
        <title>High frequency of phylogenetically diverse reductive dehalogenase-homologous genes in deep subseafloor sedimentary metagenomes.</title>
        <authorList>
            <person name="Kawai M."/>
            <person name="Futagami T."/>
            <person name="Toyoda A."/>
            <person name="Takaki Y."/>
            <person name="Nishi S."/>
            <person name="Hori S."/>
            <person name="Arai W."/>
            <person name="Tsubouchi T."/>
            <person name="Morono Y."/>
            <person name="Uchiyama I."/>
            <person name="Ito T."/>
            <person name="Fujiyama A."/>
            <person name="Inagaki F."/>
            <person name="Takami H."/>
        </authorList>
    </citation>
    <scope>NUCLEOTIDE SEQUENCE</scope>
    <source>
        <strain evidence="2">Expedition CK06-06</strain>
    </source>
</reference>
<dbReference type="InterPro" id="IPR001466">
    <property type="entry name" value="Beta-lactam-related"/>
</dbReference>
<gene>
    <name evidence="2" type="ORF">S03H2_17902</name>
</gene>
<dbReference type="InterPro" id="IPR050491">
    <property type="entry name" value="AmpC-like"/>
</dbReference>
<dbReference type="EMBL" id="BARU01009261">
    <property type="protein sequence ID" value="GAH34671.1"/>
    <property type="molecule type" value="Genomic_DNA"/>
</dbReference>
<dbReference type="PANTHER" id="PTHR46825:SF9">
    <property type="entry name" value="BETA-LACTAMASE-RELATED DOMAIN-CONTAINING PROTEIN"/>
    <property type="match status" value="1"/>
</dbReference>
<protein>
    <recommendedName>
        <fullName evidence="1">Beta-lactamase-related domain-containing protein</fullName>
    </recommendedName>
</protein>
<sequence>VVKKGEVIYRKAFGKANLELDVDMKPEYIFRIGSITKQFTACAILKLAEEGKLSLQDDITKHIKDYPSHGHTITIEHMLTHTSGIKSYTGMDEWTSEVRKKDYSPKELIDFFKNEPMDFAPGEEFRYNNSAYFLLGYLIEILSGTAYEAYIDSVFFQPLDMHNSLYGNTSRIIKNRALGYQKNEDDFENADFLSMTQPYSAGSILSNVDDLFSWYDAVMKYQVVSKESLTKTHTSSTLNNGKPTGYGYGWFIGNIQGSPMIQHGGGINGYLTSSMYLPEEEVFAAVFSNCDCNPPGNLVFKLAAITIGKPYQWGKIEMSEEMLMSYEGVYESEFDGEHIV</sequence>